<name>A0A0E9QD38_ANGAN</name>
<evidence type="ECO:0000313" key="1">
    <source>
        <dbReference type="EMBL" id="JAH14417.1"/>
    </source>
</evidence>
<reference evidence="1" key="1">
    <citation type="submission" date="2014-11" db="EMBL/GenBank/DDBJ databases">
        <authorList>
            <person name="Amaro Gonzalez C."/>
        </authorList>
    </citation>
    <scope>NUCLEOTIDE SEQUENCE</scope>
</reference>
<dbReference type="AlphaFoldDB" id="A0A0E9QD38"/>
<dbReference type="EMBL" id="GBXM01094160">
    <property type="protein sequence ID" value="JAH14417.1"/>
    <property type="molecule type" value="Transcribed_RNA"/>
</dbReference>
<protein>
    <submittedName>
        <fullName evidence="1">Uncharacterized protein</fullName>
    </submittedName>
</protein>
<organism evidence="1">
    <name type="scientific">Anguilla anguilla</name>
    <name type="common">European freshwater eel</name>
    <name type="synonym">Muraena anguilla</name>
    <dbReference type="NCBI Taxonomy" id="7936"/>
    <lineage>
        <taxon>Eukaryota</taxon>
        <taxon>Metazoa</taxon>
        <taxon>Chordata</taxon>
        <taxon>Craniata</taxon>
        <taxon>Vertebrata</taxon>
        <taxon>Euteleostomi</taxon>
        <taxon>Actinopterygii</taxon>
        <taxon>Neopterygii</taxon>
        <taxon>Teleostei</taxon>
        <taxon>Anguilliformes</taxon>
        <taxon>Anguillidae</taxon>
        <taxon>Anguilla</taxon>
    </lineage>
</organism>
<reference evidence="1" key="2">
    <citation type="journal article" date="2015" name="Fish Shellfish Immunol.">
        <title>Early steps in the European eel (Anguilla anguilla)-Vibrio vulnificus interaction in the gills: Role of the RtxA13 toxin.</title>
        <authorList>
            <person name="Callol A."/>
            <person name="Pajuelo D."/>
            <person name="Ebbesson L."/>
            <person name="Teles M."/>
            <person name="MacKenzie S."/>
            <person name="Amaro C."/>
        </authorList>
    </citation>
    <scope>NUCLEOTIDE SEQUENCE</scope>
</reference>
<accession>A0A0E9QD38</accession>
<sequence>MHQVNTKAPRSQLQQFSSKIVCPL</sequence>
<proteinExistence type="predicted"/>